<dbReference type="Proteomes" id="UP001055437">
    <property type="component" value="Chromosome"/>
</dbReference>
<name>A0A9N7JNN8_CLOSE</name>
<dbReference type="EMBL" id="CP023671">
    <property type="protein sequence ID" value="AYE35225.1"/>
    <property type="molecule type" value="Genomic_DNA"/>
</dbReference>
<accession>A0A9N7JNN8</accession>
<evidence type="ECO:0000313" key="2">
    <source>
        <dbReference type="EMBL" id="USS01819.1"/>
    </source>
</evidence>
<proteinExistence type="predicted"/>
<gene>
    <name evidence="1" type="ORF">CP523_12770</name>
    <name evidence="2" type="ORF">NH397_05145</name>
</gene>
<organism evidence="1 3">
    <name type="scientific">Clostridium septicum</name>
    <dbReference type="NCBI Taxonomy" id="1504"/>
    <lineage>
        <taxon>Bacteria</taxon>
        <taxon>Bacillati</taxon>
        <taxon>Bacillota</taxon>
        <taxon>Clostridia</taxon>
        <taxon>Eubacteriales</taxon>
        <taxon>Clostridiaceae</taxon>
        <taxon>Clostridium</taxon>
    </lineage>
</organism>
<reference evidence="1 3" key="1">
    <citation type="submission" date="2017-09" db="EMBL/GenBank/DDBJ databases">
        <authorList>
            <person name="Thomas P."/>
            <person name="Seyboldt C."/>
        </authorList>
    </citation>
    <scope>NUCLEOTIDE SEQUENCE [LARGE SCALE GENOMIC DNA]</scope>
    <source>
        <strain evidence="1 3">DSM 7534</strain>
    </source>
</reference>
<dbReference type="Proteomes" id="UP000280586">
    <property type="component" value="Chromosome"/>
</dbReference>
<keyword evidence="4" id="KW-1185">Reference proteome</keyword>
<reference evidence="2" key="2">
    <citation type="submission" date="2022-06" db="EMBL/GenBank/DDBJ databases">
        <authorList>
            <person name="Holder M.E."/>
            <person name="Ajami N.J."/>
            <person name="Petrosino J.F."/>
        </authorList>
    </citation>
    <scope>NUCLEOTIDE SEQUENCE</scope>
    <source>
        <strain evidence="2">RMA 8861</strain>
    </source>
</reference>
<sequence length="106" mass="12194">MRIDFRNVGKSKIYISTDNKEYIEVCDILGNVYKVNRENITEVSFIPDNVAITIMGLPTSRFKSTLKISFKDIEGKGEEKLVIYNDASKLLIEDAYKEVKAWINLK</sequence>
<dbReference type="OrthoDB" id="9878989at2"/>
<protein>
    <submittedName>
        <fullName evidence="1">Uncharacterized protein</fullName>
    </submittedName>
</protein>
<dbReference type="RefSeq" id="WP_066678180.1">
    <property type="nucleotide sequence ID" value="NZ_CABMIZ010000038.1"/>
</dbReference>
<evidence type="ECO:0000313" key="4">
    <source>
        <dbReference type="Proteomes" id="UP001055437"/>
    </source>
</evidence>
<dbReference type="GeneID" id="303561559"/>
<dbReference type="EMBL" id="CP099799">
    <property type="protein sequence ID" value="USS01819.1"/>
    <property type="molecule type" value="Genomic_DNA"/>
</dbReference>
<evidence type="ECO:0000313" key="3">
    <source>
        <dbReference type="Proteomes" id="UP000280586"/>
    </source>
</evidence>
<dbReference type="KEGG" id="csep:CP523_12770"/>
<dbReference type="AlphaFoldDB" id="A0A9N7JNN8"/>
<evidence type="ECO:0000313" key="1">
    <source>
        <dbReference type="EMBL" id="AYE35225.1"/>
    </source>
</evidence>